<proteinExistence type="predicted"/>
<dbReference type="STRING" id="1476583.DEIPH_ctg029orf0029"/>
<organism evidence="1 2">
    <name type="scientific">Deinococcus phoenicis</name>
    <dbReference type="NCBI Taxonomy" id="1476583"/>
    <lineage>
        <taxon>Bacteria</taxon>
        <taxon>Thermotogati</taxon>
        <taxon>Deinococcota</taxon>
        <taxon>Deinococci</taxon>
        <taxon>Deinococcales</taxon>
        <taxon>Deinococcaceae</taxon>
        <taxon>Deinococcus</taxon>
    </lineage>
</organism>
<sequence length="151" mass="16730">MKKFLLPLLLLPVLSGCHPPEPPPTLIEFQNDPQILRGRWSGQVSANQTLTLDLTATYKQEYFYAVTGTGKLGAQALTAEGTVVAAYNHRFIQPQTSPIPQGVRLRLTSGPENRELLCPDFQGTAGQSVWKCFYRSADTILGPFDLKRDNL</sequence>
<name>A0A016QQK7_9DEIO</name>
<dbReference type="AlphaFoldDB" id="A0A016QQK7"/>
<comment type="caution">
    <text evidence="1">The sequence shown here is derived from an EMBL/GenBank/DDBJ whole genome shotgun (WGS) entry which is preliminary data.</text>
</comment>
<dbReference type="Proteomes" id="UP000020492">
    <property type="component" value="Unassembled WGS sequence"/>
</dbReference>
<evidence type="ECO:0008006" key="3">
    <source>
        <dbReference type="Google" id="ProtNLM"/>
    </source>
</evidence>
<accession>A0A016QQK7</accession>
<dbReference type="EMBL" id="JHAC01000029">
    <property type="protein sequence ID" value="EYB68024.1"/>
    <property type="molecule type" value="Genomic_DNA"/>
</dbReference>
<dbReference type="RefSeq" id="WP_034357252.1">
    <property type="nucleotide sequence ID" value="NZ_JHAC01000029.1"/>
</dbReference>
<evidence type="ECO:0000313" key="1">
    <source>
        <dbReference type="EMBL" id="EYB68024.1"/>
    </source>
</evidence>
<dbReference type="PATRIC" id="fig|1476583.3.peg.1887"/>
<protein>
    <recommendedName>
        <fullName evidence="3">Lipoprotein</fullName>
    </recommendedName>
</protein>
<reference evidence="1 2" key="1">
    <citation type="submission" date="2014-03" db="EMBL/GenBank/DDBJ databases">
        <title>Draft genome sequence of Deinococcus phoenicis 1P10ME.</title>
        <authorList>
            <person name="Stepanov V.G."/>
            <person name="Vaishampayan P."/>
            <person name="Venkateswaran K."/>
            <person name="Fox G.E."/>
        </authorList>
    </citation>
    <scope>NUCLEOTIDE SEQUENCE [LARGE SCALE GENOMIC DNA]</scope>
    <source>
        <strain evidence="1 2">1P10ME</strain>
    </source>
</reference>
<keyword evidence="2" id="KW-1185">Reference proteome</keyword>
<gene>
    <name evidence="1" type="ORF">DEIPH_ctg029orf0029</name>
</gene>
<evidence type="ECO:0000313" key="2">
    <source>
        <dbReference type="Proteomes" id="UP000020492"/>
    </source>
</evidence>
<dbReference type="OrthoDB" id="69914at2"/>
<dbReference type="PROSITE" id="PS51257">
    <property type="entry name" value="PROKAR_LIPOPROTEIN"/>
    <property type="match status" value="1"/>
</dbReference>